<reference evidence="1 2" key="1">
    <citation type="submission" date="2023-10" db="EMBL/GenBank/DDBJ databases">
        <title>Draft genome sequence of Xylaria bambusicola isolate GMP-LS, the root and basal stem rot pathogen of sugarcane in Indonesia.</title>
        <authorList>
            <person name="Selvaraj P."/>
            <person name="Muralishankar V."/>
            <person name="Muruganantham S."/>
            <person name="Sp S."/>
            <person name="Haryani S."/>
            <person name="Lau K.J.X."/>
            <person name="Naqvi N.I."/>
        </authorList>
    </citation>
    <scope>NUCLEOTIDE SEQUENCE [LARGE SCALE GENOMIC DNA]</scope>
    <source>
        <strain evidence="1">GMP-LS</strain>
    </source>
</reference>
<proteinExistence type="predicted"/>
<evidence type="ECO:0000313" key="1">
    <source>
        <dbReference type="EMBL" id="KAK5635964.1"/>
    </source>
</evidence>
<accession>A0AAN7UX25</accession>
<gene>
    <name evidence="1" type="ORF">RRF57_011676</name>
</gene>
<organism evidence="1 2">
    <name type="scientific">Xylaria bambusicola</name>
    <dbReference type="NCBI Taxonomy" id="326684"/>
    <lineage>
        <taxon>Eukaryota</taxon>
        <taxon>Fungi</taxon>
        <taxon>Dikarya</taxon>
        <taxon>Ascomycota</taxon>
        <taxon>Pezizomycotina</taxon>
        <taxon>Sordariomycetes</taxon>
        <taxon>Xylariomycetidae</taxon>
        <taxon>Xylariales</taxon>
        <taxon>Xylariaceae</taxon>
        <taxon>Xylaria</taxon>
    </lineage>
</organism>
<sequence>MSIIDYVDAKQPAPVELKKSWEDQTKPRWRTGVYRSSKVNQGMRRDFQNGRSYYNSRLIKIKTGDLVRLTEPHMSL</sequence>
<dbReference type="EMBL" id="JAWHQM010000060">
    <property type="protein sequence ID" value="KAK5635964.1"/>
    <property type="molecule type" value="Genomic_DNA"/>
</dbReference>
<comment type="caution">
    <text evidence="1">The sequence shown here is derived from an EMBL/GenBank/DDBJ whole genome shotgun (WGS) entry which is preliminary data.</text>
</comment>
<protein>
    <submittedName>
        <fullName evidence="1">Uncharacterized protein</fullName>
    </submittedName>
</protein>
<dbReference type="Proteomes" id="UP001305414">
    <property type="component" value="Unassembled WGS sequence"/>
</dbReference>
<evidence type="ECO:0000313" key="2">
    <source>
        <dbReference type="Proteomes" id="UP001305414"/>
    </source>
</evidence>
<name>A0AAN7UX25_9PEZI</name>
<dbReference type="AlphaFoldDB" id="A0AAN7UX25"/>
<keyword evidence="2" id="KW-1185">Reference proteome</keyword>